<reference evidence="2" key="1">
    <citation type="submission" date="2023-06" db="EMBL/GenBank/DDBJ databases">
        <title>Comparative genomics of Bacillaceae isolates and their secondary metabolite potential.</title>
        <authorList>
            <person name="Song L."/>
            <person name="Nielsen L.J."/>
            <person name="Mohite O."/>
            <person name="Xu X."/>
            <person name="Weber T."/>
            <person name="Kovacs A.T."/>
        </authorList>
    </citation>
    <scope>NUCLEOTIDE SEQUENCE</scope>
    <source>
        <strain evidence="2">G1S1</strain>
    </source>
</reference>
<comment type="caution">
    <text evidence="2">The sequence shown here is derived from an EMBL/GenBank/DDBJ whole genome shotgun (WGS) entry which is preliminary data.</text>
</comment>
<dbReference type="Pfam" id="PF00149">
    <property type="entry name" value="Metallophos"/>
    <property type="match status" value="1"/>
</dbReference>
<name>A0AAJ1QR32_9BACI</name>
<proteinExistence type="predicted"/>
<protein>
    <submittedName>
        <fullName evidence="2">Metallophosphoesterase family protein</fullName>
    </submittedName>
</protein>
<dbReference type="RefSeq" id="WP_289350926.1">
    <property type="nucleotide sequence ID" value="NZ_JAUCFI010000003.1"/>
</dbReference>
<dbReference type="GO" id="GO:0016787">
    <property type="term" value="F:hydrolase activity"/>
    <property type="evidence" value="ECO:0007669"/>
    <property type="project" value="InterPro"/>
</dbReference>
<organism evidence="2 3">
    <name type="scientific">Peribacillus frigoritolerans</name>
    <dbReference type="NCBI Taxonomy" id="450367"/>
    <lineage>
        <taxon>Bacteria</taxon>
        <taxon>Bacillati</taxon>
        <taxon>Bacillota</taxon>
        <taxon>Bacilli</taxon>
        <taxon>Bacillales</taxon>
        <taxon>Bacillaceae</taxon>
        <taxon>Peribacillus</taxon>
    </lineage>
</organism>
<feature type="domain" description="Calcineurin-like phosphoesterase" evidence="1">
    <location>
        <begin position="1"/>
        <end position="234"/>
    </location>
</feature>
<dbReference type="InterPro" id="IPR050535">
    <property type="entry name" value="DNA_Repair-Maintenance_Comp"/>
</dbReference>
<dbReference type="InterPro" id="IPR029052">
    <property type="entry name" value="Metallo-depent_PP-like"/>
</dbReference>
<dbReference type="AlphaFoldDB" id="A0AAJ1QR32"/>
<dbReference type="Proteomes" id="UP001238973">
    <property type="component" value="Unassembled WGS sequence"/>
</dbReference>
<dbReference type="PANTHER" id="PTHR30337:SF0">
    <property type="entry name" value="NUCLEASE SBCCD SUBUNIT D"/>
    <property type="match status" value="1"/>
</dbReference>
<evidence type="ECO:0000313" key="2">
    <source>
        <dbReference type="EMBL" id="MDM5286295.1"/>
    </source>
</evidence>
<evidence type="ECO:0000313" key="3">
    <source>
        <dbReference type="Proteomes" id="UP001238973"/>
    </source>
</evidence>
<evidence type="ECO:0000259" key="1">
    <source>
        <dbReference type="Pfam" id="PF00149"/>
    </source>
</evidence>
<accession>A0AAJ1QR32</accession>
<sequence>MHILHLSDIHAQINNYQTRRMRNKIKEKISELSRYKPYNYVILSGDITHQGQEYSETHTSFLHDILDAANLSISNLILLPGNHDLIRNTNRTELIEKIYNDNSPSDNLDEILDQENNKSILFSAFKNFSQFYLDLKKETYLIDDVHTVLDLDKCYLISINTCLIANQAGEEGKLLIGKSKLLDCLEKLPSKKDKPIIAVGHHTLDCLEAQEKRAILSLFDDYKIDLYLSGHVHSASYNYEANNYNSLLTLVCSGVHFDGYTIGGFVDIEIFENQFHITQYHWNSQQEYWTRNNSLGRRMIEGTLIHDFEIAKNKRSEEEYNVEILKAQLFDLLNENERIFKQYGPKSIIANQKPYSELAYVWKEKVNSIILPNNDKVLLLLEENIELMPLKNRHILNTYKNHVEGFKNNQLGDFKSQDVPLFPTEIYTIFD</sequence>
<dbReference type="Gene3D" id="3.60.21.10">
    <property type="match status" value="1"/>
</dbReference>
<dbReference type="SUPFAM" id="SSF56300">
    <property type="entry name" value="Metallo-dependent phosphatases"/>
    <property type="match status" value="1"/>
</dbReference>
<dbReference type="PANTHER" id="PTHR30337">
    <property type="entry name" value="COMPONENT OF ATP-DEPENDENT DSDNA EXONUCLEASE"/>
    <property type="match status" value="1"/>
</dbReference>
<gene>
    <name evidence="2" type="ORF">QUF85_23705</name>
</gene>
<dbReference type="InterPro" id="IPR004843">
    <property type="entry name" value="Calcineurin-like_PHP"/>
</dbReference>
<dbReference type="EMBL" id="JAUCFI010000003">
    <property type="protein sequence ID" value="MDM5286295.1"/>
    <property type="molecule type" value="Genomic_DNA"/>
</dbReference>